<feature type="domain" description="DUF6818" evidence="2">
    <location>
        <begin position="139"/>
        <end position="204"/>
    </location>
</feature>
<evidence type="ECO:0000313" key="4">
    <source>
        <dbReference type="Proteomes" id="UP000247409"/>
    </source>
</evidence>
<dbReference type="AlphaFoldDB" id="A0A2V3II58"/>
<evidence type="ECO:0000256" key="1">
    <source>
        <dbReference type="SAM" id="MobiDB-lite"/>
    </source>
</evidence>
<feature type="region of interest" description="Disordered" evidence="1">
    <location>
        <begin position="32"/>
        <end position="125"/>
    </location>
</feature>
<comment type="caution">
    <text evidence="3">The sequence shown here is derived from an EMBL/GenBank/DDBJ whole genome shotgun (WGS) entry which is preliminary data.</text>
</comment>
<feature type="region of interest" description="Disordered" evidence="1">
    <location>
        <begin position="331"/>
        <end position="368"/>
    </location>
</feature>
<reference evidence="3 4" key="1">
    <citation type="journal article" date="2018" name="Mol. Biol. Evol.">
        <title>Analysis of the draft genome of the red seaweed Gracilariopsis chorda provides insights into genome size evolution in Rhodophyta.</title>
        <authorList>
            <person name="Lee J."/>
            <person name="Yang E.C."/>
            <person name="Graf L."/>
            <person name="Yang J.H."/>
            <person name="Qiu H."/>
            <person name="Zel Zion U."/>
            <person name="Chan C.X."/>
            <person name="Stephens T.G."/>
            <person name="Weber A.P.M."/>
            <person name="Boo G.H."/>
            <person name="Boo S.M."/>
            <person name="Kim K.M."/>
            <person name="Shin Y."/>
            <person name="Jung M."/>
            <person name="Lee S.J."/>
            <person name="Yim H.S."/>
            <person name="Lee J.H."/>
            <person name="Bhattacharya D."/>
            <person name="Yoon H.S."/>
        </authorList>
    </citation>
    <scope>NUCLEOTIDE SEQUENCE [LARGE SCALE GENOMIC DNA]</scope>
    <source>
        <strain evidence="3 4">SKKU-2015</strain>
        <tissue evidence="3">Whole body</tissue>
    </source>
</reference>
<sequence length="391" mass="44391">MVSTPTTNSLQQFAASPQTCVFSAVPDPSIDRDTLNSIPNSTNLSHLGSANQSTTCPPHDAFYRQSDSSNQHRISQNGLPPRAPQRFESAAPMPTAPLKASKGVGKPKHNGGKSTAGRGNGSSKTEVDSLLDVLEEHLPIGAMEWDKVARIHSSRFPSTQKNADSLKRKFSSSHLQTVPTGDPTIPREVKKAKAIREAMKERADLGDGTEQESDVQEGTHVSSIAQIYQPNDCHHADVNEERQSLDRVLEDPFHIGVTDSEVPETARTPPSKSRTPRPLVLKRNTRANAGKRESQSTEQDLIELYRMNMIHEQSRPDDEYRMRMIQRGEDWERREEERREREKERHEEKLRREEERERAKEDGRRQDNFMRMMMLAMFRGQDLDHVDSNKR</sequence>
<organism evidence="3 4">
    <name type="scientific">Gracilariopsis chorda</name>
    <dbReference type="NCBI Taxonomy" id="448386"/>
    <lineage>
        <taxon>Eukaryota</taxon>
        <taxon>Rhodophyta</taxon>
        <taxon>Florideophyceae</taxon>
        <taxon>Rhodymeniophycidae</taxon>
        <taxon>Gracilariales</taxon>
        <taxon>Gracilariaceae</taxon>
        <taxon>Gracilariopsis</taxon>
    </lineage>
</organism>
<evidence type="ECO:0000259" key="2">
    <source>
        <dbReference type="Pfam" id="PF20681"/>
    </source>
</evidence>
<protein>
    <recommendedName>
        <fullName evidence="2">DUF6818 domain-containing protein</fullName>
    </recommendedName>
</protein>
<keyword evidence="4" id="KW-1185">Reference proteome</keyword>
<name>A0A2V3II58_9FLOR</name>
<feature type="region of interest" description="Disordered" evidence="1">
    <location>
        <begin position="159"/>
        <end position="185"/>
    </location>
</feature>
<accession>A0A2V3II58</accession>
<feature type="compositionally biased region" description="Low complexity" evidence="1">
    <location>
        <begin position="267"/>
        <end position="278"/>
    </location>
</feature>
<dbReference type="InterPro" id="IPR049203">
    <property type="entry name" value="DUF6818"/>
</dbReference>
<feature type="compositionally biased region" description="Polar residues" evidence="1">
    <location>
        <begin position="35"/>
        <end position="56"/>
    </location>
</feature>
<feature type="compositionally biased region" description="Polar residues" evidence="1">
    <location>
        <begin position="65"/>
        <end position="78"/>
    </location>
</feature>
<dbReference type="Pfam" id="PF20681">
    <property type="entry name" value="DUF6818"/>
    <property type="match status" value="1"/>
</dbReference>
<dbReference type="EMBL" id="NBIV01000197">
    <property type="protein sequence ID" value="PXF41767.1"/>
    <property type="molecule type" value="Genomic_DNA"/>
</dbReference>
<feature type="region of interest" description="Disordered" evidence="1">
    <location>
        <begin position="257"/>
        <end position="299"/>
    </location>
</feature>
<dbReference type="Proteomes" id="UP000247409">
    <property type="component" value="Unassembled WGS sequence"/>
</dbReference>
<gene>
    <name evidence="3" type="ORF">BWQ96_08517</name>
</gene>
<evidence type="ECO:0000313" key="3">
    <source>
        <dbReference type="EMBL" id="PXF41767.1"/>
    </source>
</evidence>
<proteinExistence type="predicted"/>